<feature type="compositionally biased region" description="Acidic residues" evidence="2">
    <location>
        <begin position="692"/>
        <end position="707"/>
    </location>
</feature>
<dbReference type="PANTHER" id="PTHR33170">
    <property type="entry name" value="DUF4283 DOMAIN-CONTAINING PROTEIN-RELATED"/>
    <property type="match status" value="1"/>
</dbReference>
<feature type="compositionally biased region" description="Basic and acidic residues" evidence="2">
    <location>
        <begin position="854"/>
        <end position="870"/>
    </location>
</feature>
<dbReference type="EMBL" id="JAUUTY010000006">
    <property type="protein sequence ID" value="KAK1616635.1"/>
    <property type="molecule type" value="Genomic_DNA"/>
</dbReference>
<dbReference type="SUPFAM" id="SSF57756">
    <property type="entry name" value="Retrovirus zinc finger-like domains"/>
    <property type="match status" value="1"/>
</dbReference>
<dbReference type="Pfam" id="PF00098">
    <property type="entry name" value="zf-CCHC"/>
    <property type="match status" value="1"/>
</dbReference>
<feature type="compositionally biased region" description="Basic and acidic residues" evidence="2">
    <location>
        <begin position="338"/>
        <end position="366"/>
    </location>
</feature>
<feature type="domain" description="Reverse transcriptase" evidence="4">
    <location>
        <begin position="1276"/>
        <end position="1554"/>
    </location>
</feature>
<evidence type="ECO:0000313" key="5">
    <source>
        <dbReference type="EMBL" id="KAK1616635.1"/>
    </source>
</evidence>
<feature type="compositionally biased region" description="Low complexity" evidence="2">
    <location>
        <begin position="973"/>
        <end position="982"/>
    </location>
</feature>
<evidence type="ECO:0000256" key="2">
    <source>
        <dbReference type="SAM" id="MobiDB-lite"/>
    </source>
</evidence>
<keyword evidence="1" id="KW-0862">Zinc</keyword>
<dbReference type="InterPro" id="IPR000477">
    <property type="entry name" value="RT_dom"/>
</dbReference>
<dbReference type="PROSITE" id="PS50878">
    <property type="entry name" value="RT_POL"/>
    <property type="match status" value="1"/>
</dbReference>
<feature type="region of interest" description="Disordered" evidence="2">
    <location>
        <begin position="315"/>
        <end position="433"/>
    </location>
</feature>
<keyword evidence="1" id="KW-0479">Metal-binding</keyword>
<dbReference type="Gene3D" id="4.10.60.10">
    <property type="entry name" value="Zinc finger, CCHC-type"/>
    <property type="match status" value="1"/>
</dbReference>
<dbReference type="SMART" id="SM00343">
    <property type="entry name" value="ZnF_C2HC"/>
    <property type="match status" value="2"/>
</dbReference>
<evidence type="ECO:0000313" key="6">
    <source>
        <dbReference type="Proteomes" id="UP001231189"/>
    </source>
</evidence>
<accession>A0AAD8R850</accession>
<gene>
    <name evidence="5" type="ORF">QYE76_022152</name>
</gene>
<dbReference type="InterPro" id="IPR043502">
    <property type="entry name" value="DNA/RNA_pol_sf"/>
</dbReference>
<dbReference type="SUPFAM" id="SSF56672">
    <property type="entry name" value="DNA/RNA polymerases"/>
    <property type="match status" value="1"/>
</dbReference>
<feature type="compositionally biased region" description="Basic and acidic residues" evidence="2">
    <location>
        <begin position="374"/>
        <end position="383"/>
    </location>
</feature>
<evidence type="ECO:0000256" key="1">
    <source>
        <dbReference type="PROSITE-ProRule" id="PRU00047"/>
    </source>
</evidence>
<comment type="caution">
    <text evidence="5">The sequence shown here is derived from an EMBL/GenBank/DDBJ whole genome shotgun (WGS) entry which is preliminary data.</text>
</comment>
<reference evidence="5" key="1">
    <citation type="submission" date="2023-07" db="EMBL/GenBank/DDBJ databases">
        <title>A chromosome-level genome assembly of Lolium multiflorum.</title>
        <authorList>
            <person name="Chen Y."/>
            <person name="Copetti D."/>
            <person name="Kolliker R."/>
            <person name="Studer B."/>
        </authorList>
    </citation>
    <scope>NUCLEOTIDE SEQUENCE</scope>
    <source>
        <strain evidence="5">02402/16</strain>
        <tissue evidence="5">Leaf</tissue>
    </source>
</reference>
<dbReference type="Pfam" id="PF00078">
    <property type="entry name" value="RVT_1"/>
    <property type="match status" value="1"/>
</dbReference>
<proteinExistence type="predicted"/>
<feature type="compositionally biased region" description="Basic residues" evidence="2">
    <location>
        <begin position="22"/>
        <end position="32"/>
    </location>
</feature>
<sequence>MCLTKRYGSGDAGGDWEPARSERRRRSARRPGGRPALRASPSRKGNRFSPLVDAVAEVEDLVEEIWSSDEEPVRPPSPAPANLGRFGPDLGGSPLLGHREGSPRVGSLSPAPPPPLESDHFPPLSALVVSPRCPSSSASLSPGPALVQIGAFVVEIPPALGRTPARGAPPLLGFSPVVDPLLLDAPGPVGPAQGEVGAVTAQFPPSLGLVGVAGPARGAVGPCSADAPGSGPSDACHVADLVDDRSGASRVSLRDGFTPQPPAFKWLWLPPQTLDCSLGFPATASDVRRNLSAAKILTSRLDPASGACAPVLVPMERDRNSHGKRPFEAFNRGYPSSREQDLRQKLDREQEEQRRQQRQRDREVERASSSSWRSEGERSRQDSRAPPPPPPPPRGRDSGKNAGRRSFRQHQGPPADGSAPNLGQASGPGGAGATSLDAAHITCYNCGKQGHVQAACVDEPFCVNCKKVGHLSAMCAAVSKALAPFWAGFGGGRQGFCCLEVPEEELQKPASNSATVILEGGHLSAEQVEDEFKDLVDENWNWQVRQLGTTDFAVVFPSKESLRIAIRGGGLTLPCTKLKAIVTVPEGDPLAAESLEEVWVKLLGVPPPFRHADRLLLSTREVGRPIGVDVASLAHPDAPVRMSFGCRKEDLLPEYITLFVNMQGYRIQVVREADSVEDSPPHAPPSFPPADGAEDKEDDLEETDDDRWDGRRGRHSKPSRATSSAPGAAGGGPRKSVPLGASPCSPTACRPGAPKDLTLQMPDSARSQYGTNLTPTGNIFPLVAKIIKSTISATPSGQLSPDVSLSDDTLCANLHEDSPPVGLSSPTPGKAMNLSEADRAEVGWSTPSGSSDQEYLRNSEQRSKLNHDRPSRKLMLEEAAAAANPDSAPALDLHQAPAISQASAPLADQRLLLEAPIPELGAPVARGPRSKASPAEAQRKSARSKGASDGQVMERAMRATAEKNNLAKRVNDSAAPSSSTPAPAAFCSNPLKGHPSKRWPCFKPANVLKLSFWLQDARSKKWRLKLRRRPLGRQRLKGASAAAQRMVLRESHPQKLLFPSGVFPRGNLPRALARSKSIANWALREIPRTGARFTWSNHQLNPVRSALDRVFVSAPFEAIFPLCSLSAETSLGSDHTPLVFDTGEGFPLRTNRFFFETGWFERQDFVPLVLQKWENLRTMVGGRDIIDWWCFMSAGLRQFLRGWNQNLARDNKAEKSALLGQIAHLDVLADSSGLDEDAWASRYHLEEQLLHIYRMEEEHWRQRGRVKLGILHILNDFVLGRIDISRLNFGILSLIPKVPGAESISQYRPIALINVIFKIISKAYASKLDPVAHRIISPNQTAFIKGRNILDGPLALMEIIHDIRVRKHNGVLLKLDFEKAYDRVNWDFLGEVLRCKGFDEGYIHRISQLVSGGQTAISINGEVGPFFRNKRGVRQGDPLSPLLFNFIGEALSGILSAAASAGHIHGLVPHLLPGGITHLQYADDTLILIQGSDEDIANLKFLLMCFEDMSGLKINYHKSEVFVLGQRSNESTAIANKLNCNLGSFPFIYLGLPMSDRKLTLEQWLFLVRKLAGKLEPWVGRLMSSGGRLILSNSCLDNLPIYAMGLFLLHDGIHARFDSLRSKFFWEGAAVEHKVQIKRKGGAKLDGTRAKGAVRAIEAAGTAVKK</sequence>
<dbReference type="InterPro" id="IPR001878">
    <property type="entry name" value="Znf_CCHC"/>
</dbReference>
<protein>
    <submittedName>
        <fullName evidence="5">Uncharacterized protein</fullName>
    </submittedName>
</protein>
<keyword evidence="6" id="KW-1185">Reference proteome</keyword>
<evidence type="ECO:0000259" key="3">
    <source>
        <dbReference type="PROSITE" id="PS50158"/>
    </source>
</evidence>
<dbReference type="PANTHER" id="PTHR33170:SF46">
    <property type="entry name" value="DUF1618 DOMAIN-CONTAINING PROTEIN"/>
    <property type="match status" value="1"/>
</dbReference>
<feature type="region of interest" description="Disordered" evidence="2">
    <location>
        <begin position="921"/>
        <end position="982"/>
    </location>
</feature>
<keyword evidence="1" id="KW-0863">Zinc-finger</keyword>
<feature type="region of interest" description="Disordered" evidence="2">
    <location>
        <begin position="63"/>
        <end position="119"/>
    </location>
</feature>
<dbReference type="InterPro" id="IPR036875">
    <property type="entry name" value="Znf_CCHC_sf"/>
</dbReference>
<dbReference type="CDD" id="cd01650">
    <property type="entry name" value="RT_nLTR_like"/>
    <property type="match status" value="1"/>
</dbReference>
<dbReference type="GO" id="GO:0003676">
    <property type="term" value="F:nucleic acid binding"/>
    <property type="evidence" value="ECO:0007669"/>
    <property type="project" value="InterPro"/>
</dbReference>
<dbReference type="PROSITE" id="PS50158">
    <property type="entry name" value="ZF_CCHC"/>
    <property type="match status" value="1"/>
</dbReference>
<feature type="region of interest" description="Disordered" evidence="2">
    <location>
        <begin position="1"/>
        <end position="51"/>
    </location>
</feature>
<feature type="domain" description="CCHC-type" evidence="3">
    <location>
        <begin position="443"/>
        <end position="456"/>
    </location>
</feature>
<feature type="compositionally biased region" description="Basic and acidic residues" evidence="2">
    <location>
        <begin position="315"/>
        <end position="327"/>
    </location>
</feature>
<organism evidence="5 6">
    <name type="scientific">Lolium multiflorum</name>
    <name type="common">Italian ryegrass</name>
    <name type="synonym">Lolium perenne subsp. multiflorum</name>
    <dbReference type="NCBI Taxonomy" id="4521"/>
    <lineage>
        <taxon>Eukaryota</taxon>
        <taxon>Viridiplantae</taxon>
        <taxon>Streptophyta</taxon>
        <taxon>Embryophyta</taxon>
        <taxon>Tracheophyta</taxon>
        <taxon>Spermatophyta</taxon>
        <taxon>Magnoliopsida</taxon>
        <taxon>Liliopsida</taxon>
        <taxon>Poales</taxon>
        <taxon>Poaceae</taxon>
        <taxon>BOP clade</taxon>
        <taxon>Pooideae</taxon>
        <taxon>Poodae</taxon>
        <taxon>Poeae</taxon>
        <taxon>Poeae Chloroplast Group 2 (Poeae type)</taxon>
        <taxon>Loliodinae</taxon>
        <taxon>Loliinae</taxon>
        <taxon>Lolium</taxon>
    </lineage>
</organism>
<dbReference type="GO" id="GO:0008270">
    <property type="term" value="F:zinc ion binding"/>
    <property type="evidence" value="ECO:0007669"/>
    <property type="project" value="UniProtKB-KW"/>
</dbReference>
<feature type="region of interest" description="Disordered" evidence="2">
    <location>
        <begin position="672"/>
        <end position="760"/>
    </location>
</feature>
<dbReference type="Proteomes" id="UP001231189">
    <property type="component" value="Unassembled WGS sequence"/>
</dbReference>
<name>A0AAD8R850_LOLMU</name>
<feature type="region of interest" description="Disordered" evidence="2">
    <location>
        <begin position="810"/>
        <end position="870"/>
    </location>
</feature>
<dbReference type="SUPFAM" id="SSF56219">
    <property type="entry name" value="DNase I-like"/>
    <property type="match status" value="1"/>
</dbReference>
<evidence type="ECO:0000259" key="4">
    <source>
        <dbReference type="PROSITE" id="PS50878"/>
    </source>
</evidence>
<dbReference type="InterPro" id="IPR036691">
    <property type="entry name" value="Endo/exonu/phosph_ase_sf"/>
</dbReference>